<evidence type="ECO:0000259" key="1">
    <source>
        <dbReference type="Pfam" id="PF14947"/>
    </source>
</evidence>
<dbReference type="InterPro" id="IPR038723">
    <property type="entry name" value="ArnR1-like_HTH"/>
</dbReference>
<name>A0A060HMN6_9ARCH</name>
<protein>
    <recommendedName>
        <fullName evidence="1">ArnR1-like winged helix-turn-helix domain-containing protein</fullName>
    </recommendedName>
</protein>
<keyword evidence="3" id="KW-1185">Reference proteome</keyword>
<dbReference type="Proteomes" id="UP000027093">
    <property type="component" value="Chromosome"/>
</dbReference>
<evidence type="ECO:0000313" key="3">
    <source>
        <dbReference type="Proteomes" id="UP000027093"/>
    </source>
</evidence>
<sequence length="102" mass="11515">MKNRSRMDIASAMLEIAQGGAIKTRIMYSAFISFPQLKEYLEILVDRGMLEYAPKEGVYRTTESGRRFLKTYKEVGQTLYPKESKITKITATTTTTTAAGLH</sequence>
<proteinExistence type="predicted"/>
<accession>A0A060HMN6</accession>
<gene>
    <name evidence="2" type="ORF">NVIE_002510</name>
</gene>
<dbReference type="InterPro" id="IPR036390">
    <property type="entry name" value="WH_DNA-bd_sf"/>
</dbReference>
<dbReference type="HOGENOM" id="CLU_159725_0_0_2"/>
<dbReference type="InterPro" id="IPR036388">
    <property type="entry name" value="WH-like_DNA-bd_sf"/>
</dbReference>
<dbReference type="OrthoDB" id="140255at2157"/>
<dbReference type="SUPFAM" id="SSF46785">
    <property type="entry name" value="Winged helix' DNA-binding domain"/>
    <property type="match status" value="1"/>
</dbReference>
<reference evidence="2 3" key="1">
    <citation type="journal article" date="2014" name="Int. J. Syst. Evol. Microbiol.">
        <title>Nitrososphaera viennensis gen. nov., sp. nov., an aerobic and mesophilic, ammonia-oxidizing archaeon from soil and a member of the archaeal phylum Thaumarchaeota.</title>
        <authorList>
            <person name="Stieglmeier M."/>
            <person name="Klingl A."/>
            <person name="Alves R.J."/>
            <person name="Rittmann S.K."/>
            <person name="Melcher M."/>
            <person name="Leisch N."/>
            <person name="Schleper C."/>
        </authorList>
    </citation>
    <scope>NUCLEOTIDE SEQUENCE [LARGE SCALE GENOMIC DNA]</scope>
    <source>
        <strain evidence="2">EN76</strain>
    </source>
</reference>
<dbReference type="AlphaFoldDB" id="A0A060HMN6"/>
<organism evidence="2 3">
    <name type="scientific">Nitrososphaera viennensis EN76</name>
    <dbReference type="NCBI Taxonomy" id="926571"/>
    <lineage>
        <taxon>Archaea</taxon>
        <taxon>Nitrososphaerota</taxon>
        <taxon>Nitrososphaeria</taxon>
        <taxon>Nitrososphaerales</taxon>
        <taxon>Nitrososphaeraceae</taxon>
        <taxon>Nitrososphaera</taxon>
    </lineage>
</organism>
<dbReference type="Pfam" id="PF14947">
    <property type="entry name" value="HTH_45"/>
    <property type="match status" value="1"/>
</dbReference>
<dbReference type="KEGG" id="nvn:NVIE_002510"/>
<feature type="domain" description="ArnR1-like winged helix-turn-helix" evidence="1">
    <location>
        <begin position="4"/>
        <end position="77"/>
    </location>
</feature>
<dbReference type="Gene3D" id="1.10.10.10">
    <property type="entry name" value="Winged helix-like DNA-binding domain superfamily/Winged helix DNA-binding domain"/>
    <property type="match status" value="1"/>
</dbReference>
<dbReference type="GeneID" id="74945510"/>
<dbReference type="RefSeq" id="WP_075053658.1">
    <property type="nucleotide sequence ID" value="NZ_CP007536.1"/>
</dbReference>
<evidence type="ECO:0000313" key="2">
    <source>
        <dbReference type="EMBL" id="AIC14437.1"/>
    </source>
</evidence>
<dbReference type="EMBL" id="CP007536">
    <property type="protein sequence ID" value="AIC14437.1"/>
    <property type="molecule type" value="Genomic_DNA"/>
</dbReference>